<sequence length="231" mass="26585">MRRGLLVHQLCIVRNRIEICDAGQLRRSVPWGLGASRVRLTQQQFDRANRGVPMGVVPDLETLADKLALTELVARLEQAVDRKDREGILACYSQKSFDDHGRWRGSGEEFAEFICNNPGFTTASRFIYHLMGQSIFEIEGDEAYGESYFAYWMQTSEDRLYQSIGRYLDYFERAGDGWRITYRRVVMEWDGTLVAENAVPGGHFRGTRDKTDPLYKRLKWPENPETKTSAG</sequence>
<dbReference type="InterPro" id="IPR037401">
    <property type="entry name" value="SnoaL-like"/>
</dbReference>
<name>A0A3M0I4T8_9ACTN</name>
<evidence type="ECO:0000313" key="3">
    <source>
        <dbReference type="Proteomes" id="UP000270471"/>
    </source>
</evidence>
<gene>
    <name evidence="2" type="ORF">CTZ28_21895</name>
</gene>
<reference evidence="2 3" key="1">
    <citation type="submission" date="2017-11" db="EMBL/GenBank/DDBJ databases">
        <title>Draft genome of actinobacteria isolated from guarana (Paullinia cupana (Mart.) Ducke.</title>
        <authorList>
            <person name="Siqueira K.A."/>
            <person name="Liotti R.G."/>
            <person name="Mendes T.A.O."/>
            <person name="Soares M.A."/>
        </authorList>
    </citation>
    <scope>NUCLEOTIDE SEQUENCE [LARGE SCALE GENOMIC DNA]</scope>
    <source>
        <strain evidence="2 3">193</strain>
    </source>
</reference>
<dbReference type="AlphaFoldDB" id="A0A3M0I4T8"/>
<dbReference type="Gene3D" id="3.10.450.50">
    <property type="match status" value="1"/>
</dbReference>
<dbReference type="EMBL" id="PENI01000014">
    <property type="protein sequence ID" value="RMB83774.1"/>
    <property type="molecule type" value="Genomic_DNA"/>
</dbReference>
<dbReference type="OrthoDB" id="1492465at2"/>
<comment type="caution">
    <text evidence="2">The sequence shown here is derived from an EMBL/GenBank/DDBJ whole genome shotgun (WGS) entry which is preliminary data.</text>
</comment>
<dbReference type="SUPFAM" id="SSF54427">
    <property type="entry name" value="NTF2-like"/>
    <property type="match status" value="1"/>
</dbReference>
<feature type="domain" description="SnoaL-like" evidence="1">
    <location>
        <begin position="61"/>
        <end position="184"/>
    </location>
</feature>
<dbReference type="Proteomes" id="UP000270471">
    <property type="component" value="Unassembled WGS sequence"/>
</dbReference>
<dbReference type="InterPro" id="IPR032710">
    <property type="entry name" value="NTF2-like_dom_sf"/>
</dbReference>
<organism evidence="2 3">
    <name type="scientific">Streptomyces shenzhenensis</name>
    <dbReference type="NCBI Taxonomy" id="943815"/>
    <lineage>
        <taxon>Bacteria</taxon>
        <taxon>Bacillati</taxon>
        <taxon>Actinomycetota</taxon>
        <taxon>Actinomycetes</taxon>
        <taxon>Kitasatosporales</taxon>
        <taxon>Streptomycetaceae</taxon>
        <taxon>Streptomyces</taxon>
    </lineage>
</organism>
<keyword evidence="3" id="KW-1185">Reference proteome</keyword>
<evidence type="ECO:0000313" key="2">
    <source>
        <dbReference type="EMBL" id="RMB83774.1"/>
    </source>
</evidence>
<protein>
    <recommendedName>
        <fullName evidence="1">SnoaL-like domain-containing protein</fullName>
    </recommendedName>
</protein>
<accession>A0A3M0I4T8</accession>
<dbReference type="Pfam" id="PF13577">
    <property type="entry name" value="SnoaL_4"/>
    <property type="match status" value="1"/>
</dbReference>
<proteinExistence type="predicted"/>
<evidence type="ECO:0000259" key="1">
    <source>
        <dbReference type="Pfam" id="PF13577"/>
    </source>
</evidence>